<accession>A0A4Y2QKK8</accession>
<dbReference type="Gene3D" id="1.10.10.60">
    <property type="entry name" value="Homeodomain-like"/>
    <property type="match status" value="1"/>
</dbReference>
<dbReference type="InterPro" id="IPR009057">
    <property type="entry name" value="Homeodomain-like_sf"/>
</dbReference>
<protein>
    <recommendedName>
        <fullName evidence="2">HTH psq-type domain-containing protein</fullName>
    </recommendedName>
</protein>
<dbReference type="SUPFAM" id="SSF46689">
    <property type="entry name" value="Homeodomain-like"/>
    <property type="match status" value="1"/>
</dbReference>
<dbReference type="OrthoDB" id="6411292at2759"/>
<sequence>MPLNDSSCNRSSTEAGVLEDITTTARPLTKEIVDQSRAGNFGSCIWKMSKQKCLTINEKNLILHEVGKGVRKKDIALKFGIPPNSLSTIMKNCDKIQNYDSSNSFSKCLKTCVYEDVDEAVLK</sequence>
<dbReference type="AlphaFoldDB" id="A0A4Y2QKK8"/>
<evidence type="ECO:0000259" key="2">
    <source>
        <dbReference type="Pfam" id="PF04218"/>
    </source>
</evidence>
<dbReference type="GO" id="GO:0003677">
    <property type="term" value="F:DNA binding"/>
    <property type="evidence" value="ECO:0007669"/>
    <property type="project" value="InterPro"/>
</dbReference>
<dbReference type="GO" id="GO:0005634">
    <property type="term" value="C:nucleus"/>
    <property type="evidence" value="ECO:0007669"/>
    <property type="project" value="UniProtKB-SubCell"/>
</dbReference>
<comment type="subcellular location">
    <subcellularLocation>
        <location evidence="1">Nucleus</location>
    </subcellularLocation>
</comment>
<keyword evidence="4" id="KW-1185">Reference proteome</keyword>
<evidence type="ECO:0000256" key="1">
    <source>
        <dbReference type="ARBA" id="ARBA00004123"/>
    </source>
</evidence>
<proteinExistence type="predicted"/>
<reference evidence="3 4" key="1">
    <citation type="journal article" date="2019" name="Sci. Rep.">
        <title>Orb-weaving spider Araneus ventricosus genome elucidates the spidroin gene catalogue.</title>
        <authorList>
            <person name="Kono N."/>
            <person name="Nakamura H."/>
            <person name="Ohtoshi R."/>
            <person name="Moran D.A.P."/>
            <person name="Shinohara A."/>
            <person name="Yoshida Y."/>
            <person name="Fujiwara M."/>
            <person name="Mori M."/>
            <person name="Tomita M."/>
            <person name="Arakawa K."/>
        </authorList>
    </citation>
    <scope>NUCLEOTIDE SEQUENCE [LARGE SCALE GENOMIC DNA]</scope>
</reference>
<dbReference type="EMBL" id="BGPR01014120">
    <property type="protein sequence ID" value="GBN63815.1"/>
    <property type="molecule type" value="Genomic_DNA"/>
</dbReference>
<dbReference type="InterPro" id="IPR007889">
    <property type="entry name" value="HTH_Psq"/>
</dbReference>
<organism evidence="3 4">
    <name type="scientific">Araneus ventricosus</name>
    <name type="common">Orbweaver spider</name>
    <name type="synonym">Epeira ventricosa</name>
    <dbReference type="NCBI Taxonomy" id="182803"/>
    <lineage>
        <taxon>Eukaryota</taxon>
        <taxon>Metazoa</taxon>
        <taxon>Ecdysozoa</taxon>
        <taxon>Arthropoda</taxon>
        <taxon>Chelicerata</taxon>
        <taxon>Arachnida</taxon>
        <taxon>Araneae</taxon>
        <taxon>Araneomorphae</taxon>
        <taxon>Entelegynae</taxon>
        <taxon>Araneoidea</taxon>
        <taxon>Araneidae</taxon>
        <taxon>Araneus</taxon>
    </lineage>
</organism>
<name>A0A4Y2QKK8_ARAVE</name>
<comment type="caution">
    <text evidence="3">The sequence shown here is derived from an EMBL/GenBank/DDBJ whole genome shotgun (WGS) entry which is preliminary data.</text>
</comment>
<evidence type="ECO:0000313" key="4">
    <source>
        <dbReference type="Proteomes" id="UP000499080"/>
    </source>
</evidence>
<gene>
    <name evidence="3" type="ORF">AVEN_233736_1</name>
</gene>
<dbReference type="Pfam" id="PF04218">
    <property type="entry name" value="CENP-B_N"/>
    <property type="match status" value="1"/>
</dbReference>
<dbReference type="Proteomes" id="UP000499080">
    <property type="component" value="Unassembled WGS sequence"/>
</dbReference>
<evidence type="ECO:0000313" key="3">
    <source>
        <dbReference type="EMBL" id="GBN63815.1"/>
    </source>
</evidence>
<feature type="domain" description="HTH psq-type" evidence="2">
    <location>
        <begin position="51"/>
        <end position="96"/>
    </location>
</feature>